<dbReference type="NCBIfam" id="NF038083">
    <property type="entry name" value="CU044_5270_fam"/>
    <property type="match status" value="1"/>
</dbReference>
<comment type="caution">
    <text evidence="2">The sequence shown here is derived from an EMBL/GenBank/DDBJ whole genome shotgun (WGS) entry which is preliminary data.</text>
</comment>
<protein>
    <recommendedName>
        <fullName evidence="4">CU044_5270 family protein</fullName>
    </recommendedName>
</protein>
<gene>
    <name evidence="2" type="ORF">Sru01_41190</name>
</gene>
<name>A0A919V1Y5_9ACTN</name>
<evidence type="ECO:0000313" key="2">
    <source>
        <dbReference type="EMBL" id="GII79137.1"/>
    </source>
</evidence>
<dbReference type="RefSeq" id="WP_239137596.1">
    <property type="nucleotide sequence ID" value="NZ_BOOU01000054.1"/>
</dbReference>
<keyword evidence="3" id="KW-1185">Reference proteome</keyword>
<reference evidence="2" key="1">
    <citation type="submission" date="2021-01" db="EMBL/GenBank/DDBJ databases">
        <title>Whole genome shotgun sequence of Sphaerisporangium rufum NBRC 109079.</title>
        <authorList>
            <person name="Komaki H."/>
            <person name="Tamura T."/>
        </authorList>
    </citation>
    <scope>NUCLEOTIDE SEQUENCE</scope>
    <source>
        <strain evidence="2">NBRC 109079</strain>
    </source>
</reference>
<dbReference type="AlphaFoldDB" id="A0A919V1Y5"/>
<proteinExistence type="predicted"/>
<keyword evidence="1" id="KW-0812">Transmembrane</keyword>
<feature type="transmembrane region" description="Helical" evidence="1">
    <location>
        <begin position="44"/>
        <end position="61"/>
    </location>
</feature>
<dbReference type="EMBL" id="BOOU01000054">
    <property type="protein sequence ID" value="GII79137.1"/>
    <property type="molecule type" value="Genomic_DNA"/>
</dbReference>
<evidence type="ECO:0000313" key="3">
    <source>
        <dbReference type="Proteomes" id="UP000655287"/>
    </source>
</evidence>
<accession>A0A919V1Y5</accession>
<evidence type="ECO:0008006" key="4">
    <source>
        <dbReference type="Google" id="ProtNLM"/>
    </source>
</evidence>
<dbReference type="Proteomes" id="UP000655287">
    <property type="component" value="Unassembled WGS sequence"/>
</dbReference>
<keyword evidence="1" id="KW-1133">Transmembrane helix</keyword>
<keyword evidence="1" id="KW-0472">Membrane</keyword>
<dbReference type="InterPro" id="IPR047789">
    <property type="entry name" value="CU044_5270-like"/>
</dbReference>
<evidence type="ECO:0000256" key="1">
    <source>
        <dbReference type="SAM" id="Phobius"/>
    </source>
</evidence>
<sequence length="318" mass="35827">MDDLKMLRELRADVPEPGPEWLVPARRDLLQRVRARRRIPARPLLAIAALGAAAAVTVTVVQPDRPFDGRRGVPAVVQLDARVVLANAAKVAARRTPGETPRPTQWQYTRQVVRQQNDEAPEIQEHWIRYDGKQIMSEGRVEDVPPDPGDDDLSPRQYDEKLRELPTDPRRLLAKVTGDRHWIDYPKEEAGVFTEPPAERGFRVIGLYLSRYGVMPPKLEAAMFRALALIPGVHVDKDIADADGRRGIGVRLDTGSPDPLTREYLILDPDTYRYLGERKVLLRDEYVPGESDPLGRQGDEWASALLVSRIVDHPGDRS</sequence>
<organism evidence="2 3">
    <name type="scientific">Sphaerisporangium rufum</name>
    <dbReference type="NCBI Taxonomy" id="1381558"/>
    <lineage>
        <taxon>Bacteria</taxon>
        <taxon>Bacillati</taxon>
        <taxon>Actinomycetota</taxon>
        <taxon>Actinomycetes</taxon>
        <taxon>Streptosporangiales</taxon>
        <taxon>Streptosporangiaceae</taxon>
        <taxon>Sphaerisporangium</taxon>
    </lineage>
</organism>